<evidence type="ECO:0000313" key="3">
    <source>
        <dbReference type="Proteomes" id="UP001501509"/>
    </source>
</evidence>
<name>A0ABP6D3R6_9ACTN</name>
<evidence type="ECO:0000313" key="2">
    <source>
        <dbReference type="EMBL" id="GAA2631541.1"/>
    </source>
</evidence>
<dbReference type="EMBL" id="BAAATD010000016">
    <property type="protein sequence ID" value="GAA2631541.1"/>
    <property type="molecule type" value="Genomic_DNA"/>
</dbReference>
<gene>
    <name evidence="2" type="ORF">GCM10010411_82080</name>
</gene>
<organism evidence="2 3">
    <name type="scientific">Actinomadura fulvescens</name>
    <dbReference type="NCBI Taxonomy" id="46160"/>
    <lineage>
        <taxon>Bacteria</taxon>
        <taxon>Bacillati</taxon>
        <taxon>Actinomycetota</taxon>
        <taxon>Actinomycetes</taxon>
        <taxon>Streptosporangiales</taxon>
        <taxon>Thermomonosporaceae</taxon>
        <taxon>Actinomadura</taxon>
    </lineage>
</organism>
<dbReference type="Proteomes" id="UP001501509">
    <property type="component" value="Unassembled WGS sequence"/>
</dbReference>
<sequence length="169" mass="18571">MPYGDVAEAYRLRVTGQHRADRRGAPDNGVDATMTLVLAPQRSEHVACAGGGPVMGVGEVTFARGRGQWLVYEISNQSTGYCPDVTSWTAVEAALDRAGIDHPHAFTHPIEFRRCPRCRQRNIVKDDHFVCAVCQAPLPSSWNVDEPDDEATGFLHDAPNSMATRNRQP</sequence>
<feature type="region of interest" description="Disordered" evidence="1">
    <location>
        <begin position="150"/>
        <end position="169"/>
    </location>
</feature>
<accession>A0ABP6D3R6</accession>
<reference evidence="3" key="1">
    <citation type="journal article" date="2019" name="Int. J. Syst. Evol. Microbiol.">
        <title>The Global Catalogue of Microorganisms (GCM) 10K type strain sequencing project: providing services to taxonomists for standard genome sequencing and annotation.</title>
        <authorList>
            <consortium name="The Broad Institute Genomics Platform"/>
            <consortium name="The Broad Institute Genome Sequencing Center for Infectious Disease"/>
            <person name="Wu L."/>
            <person name="Ma J."/>
        </authorList>
    </citation>
    <scope>NUCLEOTIDE SEQUENCE [LARGE SCALE GENOMIC DNA]</scope>
    <source>
        <strain evidence="3">JCM 6833</strain>
    </source>
</reference>
<proteinExistence type="predicted"/>
<protein>
    <submittedName>
        <fullName evidence="2">Uncharacterized protein</fullName>
    </submittedName>
</protein>
<dbReference type="RefSeq" id="WP_344547915.1">
    <property type="nucleotide sequence ID" value="NZ_BAAATD010000016.1"/>
</dbReference>
<comment type="caution">
    <text evidence="2">The sequence shown here is derived from an EMBL/GenBank/DDBJ whole genome shotgun (WGS) entry which is preliminary data.</text>
</comment>
<evidence type="ECO:0000256" key="1">
    <source>
        <dbReference type="SAM" id="MobiDB-lite"/>
    </source>
</evidence>
<keyword evidence="3" id="KW-1185">Reference proteome</keyword>